<dbReference type="EMBL" id="ATBP01000962">
    <property type="protein sequence ID" value="ETR68412.1"/>
    <property type="molecule type" value="Genomic_DNA"/>
</dbReference>
<dbReference type="InterPro" id="IPR013217">
    <property type="entry name" value="Methyltransf_12"/>
</dbReference>
<dbReference type="GO" id="GO:0008757">
    <property type="term" value="F:S-adenosylmethionine-dependent methyltransferase activity"/>
    <property type="evidence" value="ECO:0007669"/>
    <property type="project" value="InterPro"/>
</dbReference>
<accession>A0A1V1P0M2</accession>
<dbReference type="Gene3D" id="3.40.50.150">
    <property type="entry name" value="Vaccinia Virus protein VP39"/>
    <property type="match status" value="2"/>
</dbReference>
<feature type="domain" description="Methyltransferase type 12" evidence="2">
    <location>
        <begin position="215"/>
        <end position="301"/>
    </location>
</feature>
<dbReference type="GO" id="GO:0032259">
    <property type="term" value="P:methylation"/>
    <property type="evidence" value="ECO:0007669"/>
    <property type="project" value="UniProtKB-KW"/>
</dbReference>
<dbReference type="InterPro" id="IPR013216">
    <property type="entry name" value="Methyltransf_11"/>
</dbReference>
<gene>
    <name evidence="3" type="ORF">OMM_10553</name>
</gene>
<reference evidence="4" key="1">
    <citation type="submission" date="2012-11" db="EMBL/GenBank/DDBJ databases">
        <authorList>
            <person name="Lucero-Rivera Y.E."/>
            <person name="Tovar-Ramirez D."/>
        </authorList>
    </citation>
    <scope>NUCLEOTIDE SEQUENCE [LARGE SCALE GENOMIC DNA]</scope>
    <source>
        <strain evidence="4">Araruama</strain>
    </source>
</reference>
<dbReference type="Proteomes" id="UP000189670">
    <property type="component" value="Unassembled WGS sequence"/>
</dbReference>
<comment type="caution">
    <text evidence="3">The sequence shown here is derived from an EMBL/GenBank/DDBJ whole genome shotgun (WGS) entry which is preliminary data.</text>
</comment>
<dbReference type="Pfam" id="PF08242">
    <property type="entry name" value="Methyltransf_12"/>
    <property type="match status" value="1"/>
</dbReference>
<feature type="non-terminal residue" evidence="3">
    <location>
        <position position="301"/>
    </location>
</feature>
<dbReference type="PANTHER" id="PTHR43861">
    <property type="entry name" value="TRANS-ACONITATE 2-METHYLTRANSFERASE-RELATED"/>
    <property type="match status" value="1"/>
</dbReference>
<sequence length="301" mass="34617">MHLSSIDKMKQFVDRYLVDKKNHPLHILDLGATDIGGCYRPLFDQAQWHYQGADLVPGNNIDIVLSDPYSWIEIESNSVDVLISGQTFEHIQFFWKTMSEITRILKPNGLCCIIAPSGGPEHKYPIDCWRFFPDGFTALAQYSGLEVIETTIQSKDLGYSDGSDIWKDAVLVARKPVQKLLQLNDNHIYKRKIDTDAEDSLTKIIKLIQPETNILELGPATGYLTEYLKTKLNCRVDCVEKSEEMAKQAQLFCNQMIIKDIDHLDWESHFQDKTYDYIIMADVLEHLKEDEKTLKACRKLL</sequence>
<dbReference type="PANTHER" id="PTHR43861:SF1">
    <property type="entry name" value="TRANS-ACONITATE 2-METHYLTRANSFERASE"/>
    <property type="match status" value="1"/>
</dbReference>
<dbReference type="CDD" id="cd02440">
    <property type="entry name" value="AdoMet_MTases"/>
    <property type="match status" value="2"/>
</dbReference>
<organism evidence="3 4">
    <name type="scientific">Candidatus Magnetoglobus multicellularis str. Araruama</name>
    <dbReference type="NCBI Taxonomy" id="890399"/>
    <lineage>
        <taxon>Bacteria</taxon>
        <taxon>Pseudomonadati</taxon>
        <taxon>Thermodesulfobacteriota</taxon>
        <taxon>Desulfobacteria</taxon>
        <taxon>Desulfobacterales</taxon>
        <taxon>Desulfobacteraceae</taxon>
        <taxon>Candidatus Magnetoglobus</taxon>
    </lineage>
</organism>
<dbReference type="InterPro" id="IPR029063">
    <property type="entry name" value="SAM-dependent_MTases_sf"/>
</dbReference>
<evidence type="ECO:0000313" key="4">
    <source>
        <dbReference type="Proteomes" id="UP000189670"/>
    </source>
</evidence>
<proteinExistence type="predicted"/>
<dbReference type="Pfam" id="PF08241">
    <property type="entry name" value="Methyltransf_11"/>
    <property type="match status" value="1"/>
</dbReference>
<evidence type="ECO:0000259" key="2">
    <source>
        <dbReference type="Pfam" id="PF08242"/>
    </source>
</evidence>
<evidence type="ECO:0000313" key="3">
    <source>
        <dbReference type="EMBL" id="ETR68412.1"/>
    </source>
</evidence>
<keyword evidence="3" id="KW-0489">Methyltransferase</keyword>
<dbReference type="SUPFAM" id="SSF53335">
    <property type="entry name" value="S-adenosyl-L-methionine-dependent methyltransferases"/>
    <property type="match status" value="2"/>
</dbReference>
<feature type="domain" description="Methyltransferase type 11" evidence="1">
    <location>
        <begin position="55"/>
        <end position="113"/>
    </location>
</feature>
<name>A0A1V1P0M2_9BACT</name>
<dbReference type="AlphaFoldDB" id="A0A1V1P0M2"/>
<protein>
    <submittedName>
        <fullName evidence="3">SAM-dependent methyltransferase</fullName>
    </submittedName>
</protein>
<evidence type="ECO:0000259" key="1">
    <source>
        <dbReference type="Pfam" id="PF08241"/>
    </source>
</evidence>
<keyword evidence="3" id="KW-0808">Transferase</keyword>